<evidence type="ECO:0000256" key="2">
    <source>
        <dbReference type="SAM" id="MobiDB-lite"/>
    </source>
</evidence>
<proteinExistence type="predicted"/>
<dbReference type="KEGG" id="sliu:111355320"/>
<organism evidence="3 4">
    <name type="scientific">Spodoptera litura</name>
    <name type="common">Asian cotton leafworm</name>
    <dbReference type="NCBI Taxonomy" id="69820"/>
    <lineage>
        <taxon>Eukaryota</taxon>
        <taxon>Metazoa</taxon>
        <taxon>Ecdysozoa</taxon>
        <taxon>Arthropoda</taxon>
        <taxon>Hexapoda</taxon>
        <taxon>Insecta</taxon>
        <taxon>Pterygota</taxon>
        <taxon>Neoptera</taxon>
        <taxon>Endopterygota</taxon>
        <taxon>Lepidoptera</taxon>
        <taxon>Glossata</taxon>
        <taxon>Ditrysia</taxon>
        <taxon>Noctuoidea</taxon>
        <taxon>Noctuidae</taxon>
        <taxon>Amphipyrinae</taxon>
        <taxon>Spodoptera</taxon>
    </lineage>
</organism>
<accession>A0A9J7E5J5</accession>
<evidence type="ECO:0000313" key="4">
    <source>
        <dbReference type="RefSeq" id="XP_022824875.1"/>
    </source>
</evidence>
<keyword evidence="1" id="KW-0175">Coiled coil</keyword>
<evidence type="ECO:0000313" key="3">
    <source>
        <dbReference type="Proteomes" id="UP000301870"/>
    </source>
</evidence>
<feature type="region of interest" description="Disordered" evidence="2">
    <location>
        <begin position="29"/>
        <end position="138"/>
    </location>
</feature>
<feature type="region of interest" description="Disordered" evidence="2">
    <location>
        <begin position="337"/>
        <end position="384"/>
    </location>
</feature>
<dbReference type="Proteomes" id="UP000301870">
    <property type="component" value="Chromosome 20"/>
</dbReference>
<protein>
    <submittedName>
        <fullName evidence="4">Uncharacterized protein LOC111355320</fullName>
    </submittedName>
</protein>
<feature type="coiled-coil region" evidence="1">
    <location>
        <begin position="205"/>
        <end position="253"/>
    </location>
</feature>
<reference evidence="4" key="1">
    <citation type="submission" date="2025-08" db="UniProtKB">
        <authorList>
            <consortium name="RefSeq"/>
        </authorList>
    </citation>
    <scope>IDENTIFICATION</scope>
    <source>
        <strain evidence="4">Ishihara</strain>
        <tissue evidence="4">Whole body</tissue>
    </source>
</reference>
<dbReference type="AlphaFoldDB" id="A0A9J7E5J5"/>
<dbReference type="GeneID" id="111355320"/>
<gene>
    <name evidence="4" type="primary">LOC111355320</name>
</gene>
<feature type="compositionally biased region" description="Basic residues" evidence="2">
    <location>
        <begin position="350"/>
        <end position="363"/>
    </location>
</feature>
<keyword evidence="3" id="KW-1185">Reference proteome</keyword>
<feature type="compositionally biased region" description="Basic and acidic residues" evidence="2">
    <location>
        <begin position="584"/>
        <end position="594"/>
    </location>
</feature>
<feature type="region of interest" description="Disordered" evidence="2">
    <location>
        <begin position="527"/>
        <end position="610"/>
    </location>
</feature>
<dbReference type="RefSeq" id="XP_022824875.1">
    <property type="nucleotide sequence ID" value="XM_022969107.1"/>
</dbReference>
<sequence length="785" mass="85541">MEDFTNNKNKNIVEEERVEELAIVSDVDTLASIESVEMDESRTDISRWLKRPRRGSRSESETGSSGDGEGDLAASTVRSNTASKRGRGRPPTTGKYVGMAKARKELAAAKKAAEKEEQLTKEEAAVAEKTRKVSASRISKLSESSLSSVIEVDDLHARQLDGRIQNAVGAIKEVAKLSKGLKGTSQKALKEAAASITEVAQELLQRTSNEEVRRLEAANTRLEAANTRLEAQMAELLKELGELRKELFNQRKNEAGPPPPARLSSSEESKVIRLLKTEISSLSSRFSVIEGRLLRPPLAADRVVVPRAPTPPLTYAANTAVTKLEAPMDDELVTVTAKATPSPQVAPAAKKTKKKKKKKKKKQNTPEAKITAPSTLQPKDGGWETVGTKKIAKKANKKARTAAVQSDKIKKRKLRPPRSTAVMITLQPGAEEKGLSYASILTQAKISIKLEELGIEGIRCRETVTGARLLQIPGASSGPKADALAEKLRTSFPSDDVKVSRPSIRVNVRLSGLDDSVTLDEVRAAVARSEPGAHSTQSPPPTIMYDTTPESPAPPNAVRRLFLDTDKQPKKQRIAASTNSVRRIQIERRDRDPSELAPSPKSPQPARTFENRTVEARYWLKQAKCQLGLARNLKTEIKTQATLAIERLYQLVKESEHQRLPEVEGVASLAAPAPEKPGQIAGDLMTKMAEHSELLKAAAVQIGELKEALNDQRRINAAPVAEGHNGQELLAEVQELKSATREIGRQVSEMRAEVPSYAEVLSKPKSAGRVARPKHSVVVSSSDLI</sequence>
<feature type="compositionally biased region" description="Basic and acidic residues" evidence="2">
    <location>
        <begin position="102"/>
        <end position="131"/>
    </location>
</feature>
<name>A0A9J7E5J5_SPOLT</name>
<dbReference type="OrthoDB" id="7490362at2759"/>
<evidence type="ECO:0000256" key="1">
    <source>
        <dbReference type="SAM" id="Coils"/>
    </source>
</evidence>